<evidence type="ECO:0000313" key="4">
    <source>
        <dbReference type="Proteomes" id="UP001527181"/>
    </source>
</evidence>
<dbReference type="InterPro" id="IPR052906">
    <property type="entry name" value="Type_IV_Methyl-Rstrct_Enzyme"/>
</dbReference>
<dbReference type="PANTHER" id="PTHR30015">
    <property type="entry name" value="MRR RESTRICTION SYSTEM PROTEIN"/>
    <property type="match status" value="1"/>
</dbReference>
<feature type="transmembrane region" description="Helical" evidence="1">
    <location>
        <begin position="50"/>
        <end position="72"/>
    </location>
</feature>
<gene>
    <name evidence="3" type="ORF">M5X12_22200</name>
</gene>
<feature type="transmembrane region" description="Helical" evidence="1">
    <location>
        <begin position="12"/>
        <end position="30"/>
    </location>
</feature>
<dbReference type="GO" id="GO:0004519">
    <property type="term" value="F:endonuclease activity"/>
    <property type="evidence" value="ECO:0007669"/>
    <property type="project" value="UniProtKB-KW"/>
</dbReference>
<sequence>MKRRQEREKQKLFVIIEIFSIFIILLYLQDCGVLDTGLKTDGVIGYFVNITFPIVIWIQVIIILVVCGKLIYNRRRKRISDHKLRVSGIQKIDQMSGSEFENYLTVYFEDLGFKVEEVGGKGDKGADRILTSPHSGERICVQAKCWSKNVTFEAVQQVHTAKALWNCDQAWIVTNRDFTKQVKEAGENLGIELWGRHKLIENMYLYNSNKESTSKSLYFAAADSKVFHDISCKHGRNLKARSDAVIFESHNEALSSGRRKCNCYE</sequence>
<organism evidence="3 4">
    <name type="scientific">Paenibacillus alvei</name>
    <name type="common">Bacillus alvei</name>
    <dbReference type="NCBI Taxonomy" id="44250"/>
    <lineage>
        <taxon>Bacteria</taxon>
        <taxon>Bacillati</taxon>
        <taxon>Bacillota</taxon>
        <taxon>Bacilli</taxon>
        <taxon>Bacillales</taxon>
        <taxon>Paenibacillaceae</taxon>
        <taxon>Paenibacillus</taxon>
    </lineage>
</organism>
<evidence type="ECO:0000313" key="3">
    <source>
        <dbReference type="EMBL" id="MCY9763249.1"/>
    </source>
</evidence>
<keyword evidence="1" id="KW-0472">Membrane</keyword>
<proteinExistence type="predicted"/>
<dbReference type="Gene3D" id="3.40.1350.10">
    <property type="match status" value="1"/>
</dbReference>
<dbReference type="PANTHER" id="PTHR30015:SF6">
    <property type="entry name" value="SLL1429 PROTEIN"/>
    <property type="match status" value="1"/>
</dbReference>
<keyword evidence="3" id="KW-0255">Endonuclease</keyword>
<keyword evidence="3" id="KW-0378">Hydrolase</keyword>
<keyword evidence="1" id="KW-0812">Transmembrane</keyword>
<dbReference type="InterPro" id="IPR011335">
    <property type="entry name" value="Restrct_endonuc-II-like"/>
</dbReference>
<reference evidence="3 4" key="1">
    <citation type="submission" date="2022-05" db="EMBL/GenBank/DDBJ databases">
        <title>Genome Sequencing of Bee-Associated Microbes.</title>
        <authorList>
            <person name="Dunlap C."/>
        </authorList>
    </citation>
    <scope>NUCLEOTIDE SEQUENCE [LARGE SCALE GENOMIC DNA]</scope>
    <source>
        <strain evidence="3 4">NRRL B-04010</strain>
    </source>
</reference>
<evidence type="ECO:0000256" key="1">
    <source>
        <dbReference type="SAM" id="Phobius"/>
    </source>
</evidence>
<dbReference type="SUPFAM" id="SSF52980">
    <property type="entry name" value="Restriction endonuclease-like"/>
    <property type="match status" value="1"/>
</dbReference>
<accession>A0ABT4H2S0</accession>
<dbReference type="InterPro" id="IPR035451">
    <property type="entry name" value="Ada-like_dom_sf"/>
</dbReference>
<comment type="caution">
    <text evidence="3">The sequence shown here is derived from an EMBL/GenBank/DDBJ whole genome shotgun (WGS) entry which is preliminary data.</text>
</comment>
<keyword evidence="1" id="KW-1133">Transmembrane helix</keyword>
<dbReference type="Pfam" id="PF04471">
    <property type="entry name" value="Mrr_cat"/>
    <property type="match status" value="1"/>
</dbReference>
<dbReference type="Proteomes" id="UP001527181">
    <property type="component" value="Unassembled WGS sequence"/>
</dbReference>
<dbReference type="EMBL" id="JAMDNP010000050">
    <property type="protein sequence ID" value="MCY9763249.1"/>
    <property type="molecule type" value="Genomic_DNA"/>
</dbReference>
<keyword evidence="4" id="KW-1185">Reference proteome</keyword>
<protein>
    <submittedName>
        <fullName evidence="3">Restriction endonuclease</fullName>
    </submittedName>
</protein>
<name>A0ABT4H2S0_PAEAL</name>
<feature type="domain" description="Restriction endonuclease type IV Mrr" evidence="2">
    <location>
        <begin position="92"/>
        <end position="202"/>
    </location>
</feature>
<dbReference type="InterPro" id="IPR011856">
    <property type="entry name" value="tRNA_endonuc-like_dom_sf"/>
</dbReference>
<dbReference type="Gene3D" id="3.40.10.10">
    <property type="entry name" value="DNA Methylphosphotriester Repair Domain"/>
    <property type="match status" value="1"/>
</dbReference>
<keyword evidence="3" id="KW-0540">Nuclease</keyword>
<dbReference type="RefSeq" id="WP_268600138.1">
    <property type="nucleotide sequence ID" value="NZ_JAMDNP010000050.1"/>
</dbReference>
<dbReference type="InterPro" id="IPR007560">
    <property type="entry name" value="Restrct_endonuc_IV_Mrr"/>
</dbReference>
<evidence type="ECO:0000259" key="2">
    <source>
        <dbReference type="Pfam" id="PF04471"/>
    </source>
</evidence>